<evidence type="ECO:0000256" key="1">
    <source>
        <dbReference type="SAM" id="MobiDB-lite"/>
    </source>
</evidence>
<feature type="region of interest" description="Disordered" evidence="1">
    <location>
        <begin position="1"/>
        <end position="66"/>
    </location>
</feature>
<accession>A0A9P1EBK6</accession>
<dbReference type="Proteomes" id="UP001152484">
    <property type="component" value="Unassembled WGS sequence"/>
</dbReference>
<gene>
    <name evidence="2" type="ORF">CEURO_LOCUS12294</name>
</gene>
<organism evidence="2 3">
    <name type="scientific">Cuscuta europaea</name>
    <name type="common">European dodder</name>
    <dbReference type="NCBI Taxonomy" id="41803"/>
    <lineage>
        <taxon>Eukaryota</taxon>
        <taxon>Viridiplantae</taxon>
        <taxon>Streptophyta</taxon>
        <taxon>Embryophyta</taxon>
        <taxon>Tracheophyta</taxon>
        <taxon>Spermatophyta</taxon>
        <taxon>Magnoliopsida</taxon>
        <taxon>eudicotyledons</taxon>
        <taxon>Gunneridae</taxon>
        <taxon>Pentapetalae</taxon>
        <taxon>asterids</taxon>
        <taxon>lamiids</taxon>
        <taxon>Solanales</taxon>
        <taxon>Convolvulaceae</taxon>
        <taxon>Cuscuteae</taxon>
        <taxon>Cuscuta</taxon>
        <taxon>Cuscuta subgen. Cuscuta</taxon>
    </lineage>
</organism>
<feature type="region of interest" description="Disordered" evidence="1">
    <location>
        <begin position="89"/>
        <end position="112"/>
    </location>
</feature>
<sequence length="112" mass="12105">MAKLRIGPPNTTTGNGQRGPASAKSIKHRSLLSFTSSTSQLREWGTPDGVYGSRPQDPHTQKNRRYYDHRVTSSAMLSSAMLSSAMLSSARKKATQNMIQKSGESGDLVGHA</sequence>
<dbReference type="AlphaFoldDB" id="A0A9P1EBK6"/>
<feature type="non-terminal residue" evidence="2">
    <location>
        <position position="112"/>
    </location>
</feature>
<dbReference type="EMBL" id="CAMAPE010000030">
    <property type="protein sequence ID" value="CAH9093301.1"/>
    <property type="molecule type" value="Genomic_DNA"/>
</dbReference>
<evidence type="ECO:0000313" key="2">
    <source>
        <dbReference type="EMBL" id="CAH9093301.1"/>
    </source>
</evidence>
<name>A0A9P1EBK6_CUSEU</name>
<protein>
    <submittedName>
        <fullName evidence="2">Uncharacterized protein</fullName>
    </submittedName>
</protein>
<evidence type="ECO:0000313" key="3">
    <source>
        <dbReference type="Proteomes" id="UP001152484"/>
    </source>
</evidence>
<proteinExistence type="predicted"/>
<feature type="compositionally biased region" description="Basic and acidic residues" evidence="1">
    <location>
        <begin position="56"/>
        <end position="66"/>
    </location>
</feature>
<reference evidence="2" key="1">
    <citation type="submission" date="2022-07" db="EMBL/GenBank/DDBJ databases">
        <authorList>
            <person name="Macas J."/>
            <person name="Novak P."/>
            <person name="Neumann P."/>
        </authorList>
    </citation>
    <scope>NUCLEOTIDE SEQUENCE</scope>
</reference>
<comment type="caution">
    <text evidence="2">The sequence shown here is derived from an EMBL/GenBank/DDBJ whole genome shotgun (WGS) entry which is preliminary data.</text>
</comment>
<keyword evidence="3" id="KW-1185">Reference proteome</keyword>